<dbReference type="InterPro" id="IPR027417">
    <property type="entry name" value="P-loop_NTPase"/>
</dbReference>
<keyword evidence="1" id="KW-0547">Nucleotide-binding</keyword>
<dbReference type="RefSeq" id="WP_116075958.1">
    <property type="nucleotide sequence ID" value="NZ_CP187630.1"/>
</dbReference>
<dbReference type="SUPFAM" id="SSF55785">
    <property type="entry name" value="PYP-like sensor domain (PAS domain)"/>
    <property type="match status" value="1"/>
</dbReference>
<accession>A0A3D8WZ90</accession>
<evidence type="ECO:0000313" key="8">
    <source>
        <dbReference type="Proteomes" id="UP000256519"/>
    </source>
</evidence>
<dbReference type="Gene3D" id="3.40.50.10660">
    <property type="entry name" value="PrpR receptor domain-like"/>
    <property type="match status" value="1"/>
</dbReference>
<evidence type="ECO:0000256" key="3">
    <source>
        <dbReference type="ARBA" id="ARBA00023015"/>
    </source>
</evidence>
<dbReference type="Gene3D" id="1.10.8.60">
    <property type="match status" value="1"/>
</dbReference>
<dbReference type="PRINTS" id="PR01590">
    <property type="entry name" value="HTHFIS"/>
</dbReference>
<evidence type="ECO:0000256" key="2">
    <source>
        <dbReference type="ARBA" id="ARBA00022840"/>
    </source>
</evidence>
<dbReference type="PROSITE" id="PS50112">
    <property type="entry name" value="PAS"/>
    <property type="match status" value="1"/>
</dbReference>
<dbReference type="SUPFAM" id="SSF52540">
    <property type="entry name" value="P-loop containing nucleoside triphosphate hydrolases"/>
    <property type="match status" value="1"/>
</dbReference>
<dbReference type="Gene3D" id="3.30.450.20">
    <property type="entry name" value="PAS domain"/>
    <property type="match status" value="1"/>
</dbReference>
<dbReference type="PROSITE" id="PS50045">
    <property type="entry name" value="SIGMA54_INTERACT_4"/>
    <property type="match status" value="1"/>
</dbReference>
<dbReference type="InterPro" id="IPR002197">
    <property type="entry name" value="HTH_Fis"/>
</dbReference>
<evidence type="ECO:0000256" key="1">
    <source>
        <dbReference type="ARBA" id="ARBA00022741"/>
    </source>
</evidence>
<dbReference type="InterPro" id="IPR002078">
    <property type="entry name" value="Sigma_54_int"/>
</dbReference>
<dbReference type="SUPFAM" id="SSF159800">
    <property type="entry name" value="PrpR receptor domain-like"/>
    <property type="match status" value="1"/>
</dbReference>
<dbReference type="InterPro" id="IPR009057">
    <property type="entry name" value="Homeodomain-like_sf"/>
</dbReference>
<evidence type="ECO:0000259" key="5">
    <source>
        <dbReference type="PROSITE" id="PS50045"/>
    </source>
</evidence>
<dbReference type="AlphaFoldDB" id="A0A3D8WZ90"/>
<dbReference type="InterPro" id="IPR025662">
    <property type="entry name" value="Sigma_54_int_dom_ATP-bd_1"/>
</dbReference>
<keyword evidence="4" id="KW-0804">Transcription</keyword>
<dbReference type="InterPro" id="IPR010524">
    <property type="entry name" value="Sig_transdc_resp-reg_PrpR_N"/>
</dbReference>
<dbReference type="PANTHER" id="PTHR32071">
    <property type="entry name" value="TRANSCRIPTIONAL REGULATORY PROTEIN"/>
    <property type="match status" value="1"/>
</dbReference>
<dbReference type="Proteomes" id="UP000256519">
    <property type="component" value="Unassembled WGS sequence"/>
</dbReference>
<dbReference type="Gene3D" id="1.10.10.60">
    <property type="entry name" value="Homeodomain-like"/>
    <property type="match status" value="1"/>
</dbReference>
<evidence type="ECO:0000313" key="7">
    <source>
        <dbReference type="EMBL" id="RDZ12298.1"/>
    </source>
</evidence>
<dbReference type="GO" id="GO:0000156">
    <property type="term" value="F:phosphorelay response regulator activity"/>
    <property type="evidence" value="ECO:0007669"/>
    <property type="project" value="InterPro"/>
</dbReference>
<dbReference type="Gene3D" id="3.40.50.300">
    <property type="entry name" value="P-loop containing nucleotide triphosphate hydrolases"/>
    <property type="match status" value="1"/>
</dbReference>
<dbReference type="Pfam" id="PF06506">
    <property type="entry name" value="PrpR_N"/>
    <property type="match status" value="1"/>
</dbReference>
<dbReference type="Pfam" id="PF02954">
    <property type="entry name" value="HTH_8"/>
    <property type="match status" value="1"/>
</dbReference>
<gene>
    <name evidence="7" type="ORF">C3744_18535</name>
</gene>
<evidence type="ECO:0000256" key="4">
    <source>
        <dbReference type="ARBA" id="ARBA00023163"/>
    </source>
</evidence>
<dbReference type="FunFam" id="3.40.50.300:FF:000006">
    <property type="entry name" value="DNA-binding transcriptional regulator NtrC"/>
    <property type="match status" value="1"/>
</dbReference>
<dbReference type="InterPro" id="IPR003593">
    <property type="entry name" value="AAA+_ATPase"/>
</dbReference>
<dbReference type="InterPro" id="IPR058031">
    <property type="entry name" value="AAA_lid_NorR"/>
</dbReference>
<evidence type="ECO:0000259" key="6">
    <source>
        <dbReference type="PROSITE" id="PS50112"/>
    </source>
</evidence>
<dbReference type="EMBL" id="PQWM01000022">
    <property type="protein sequence ID" value="RDZ12298.1"/>
    <property type="molecule type" value="Genomic_DNA"/>
</dbReference>
<feature type="domain" description="Sigma-54 factor interaction" evidence="5">
    <location>
        <begin position="325"/>
        <end position="555"/>
    </location>
</feature>
<name>A0A3D8WZ90_PRIMG</name>
<dbReference type="PROSITE" id="PS00675">
    <property type="entry name" value="SIGMA54_INTERACT_1"/>
    <property type="match status" value="1"/>
</dbReference>
<keyword evidence="2" id="KW-0067">ATP-binding</keyword>
<dbReference type="CDD" id="cd00130">
    <property type="entry name" value="PAS"/>
    <property type="match status" value="1"/>
</dbReference>
<dbReference type="CDD" id="cd00009">
    <property type="entry name" value="AAA"/>
    <property type="match status" value="1"/>
</dbReference>
<proteinExistence type="predicted"/>
<feature type="domain" description="PAS" evidence="6">
    <location>
        <begin position="197"/>
        <end position="249"/>
    </location>
</feature>
<dbReference type="SUPFAM" id="SSF46689">
    <property type="entry name" value="Homeodomain-like"/>
    <property type="match status" value="1"/>
</dbReference>
<dbReference type="Gene3D" id="3.40.50.2300">
    <property type="match status" value="1"/>
</dbReference>
<keyword evidence="3" id="KW-0805">Transcription regulation</keyword>
<protein>
    <submittedName>
        <fullName evidence="7">Sigma-54-dependent Fis family transcriptional regulator</fullName>
    </submittedName>
</protein>
<dbReference type="GO" id="GO:0005524">
    <property type="term" value="F:ATP binding"/>
    <property type="evidence" value="ECO:0007669"/>
    <property type="project" value="UniProtKB-KW"/>
</dbReference>
<dbReference type="NCBIfam" id="TIGR00229">
    <property type="entry name" value="sensory_box"/>
    <property type="match status" value="1"/>
</dbReference>
<dbReference type="Pfam" id="PF25601">
    <property type="entry name" value="AAA_lid_14"/>
    <property type="match status" value="1"/>
</dbReference>
<sequence length="639" mass="72085">MSKIAFIAPDKQLFLQGRRVIQELGLQGEVEIYLARLSRAVKLANKLESSCDVIVCRGGTARLITDSVSRIPLVEIPITGQDLAHAFYKSKKATGLENPKVAMLAFQNMKNDVEILADILGINLSIYPLDSVEDIPTYIEQLSSAETDIVIGGMKTTTLSLRKGFKAIPIESGNSAVRTALLEAKKISLGRKIEKERSQTVKALIDYSIQGIISINRNKKVEVFNHAAEHLLKLKRQEVLGKQIDAVMPFLPIKNCFGGEEHLGIIKKIKNKSLIFNIAPIRVEKDIIGAMITFQDITSIQEMEAKIRGEVLSRKFETRYTFSDILGHSKEICEAKRIGQTVSSVDATVLIFGESGTGKELFAQSIHAESLRKNGPFVAVNCAAIPPNLLESELFGYVEGAFTGATRKGKQGLFEMAHRGTIFLDEISEMDTYGQSRLLRVLQEKQVMRLGDNKYIPVDVRVIAATNKNLLKVVEKGEFREDLLYRLKVLTINIPPLRKRKSDIRYLAQHFLIYYTNLYQKKNIEITEKAYSQLTAYEWKGNVRELMHFIERLVVISKNNVVSDQDMKEQLNENGFETNYIGEEAETNNHLQSEKEQILLALTETHSNISQAAKLLGIDRSTLYRKLRNYEIEIKKAYK</sequence>
<comment type="caution">
    <text evidence="7">The sequence shown here is derived from an EMBL/GenBank/DDBJ whole genome shotgun (WGS) entry which is preliminary data.</text>
</comment>
<organism evidence="7 8">
    <name type="scientific">Priestia megaterium</name>
    <name type="common">Bacillus megaterium</name>
    <dbReference type="NCBI Taxonomy" id="1404"/>
    <lineage>
        <taxon>Bacteria</taxon>
        <taxon>Bacillati</taxon>
        <taxon>Bacillota</taxon>
        <taxon>Bacilli</taxon>
        <taxon>Bacillales</taxon>
        <taxon>Bacillaceae</taxon>
        <taxon>Priestia</taxon>
    </lineage>
</organism>
<dbReference type="PANTHER" id="PTHR32071:SF57">
    <property type="entry name" value="C4-DICARBOXYLATE TRANSPORT TRANSCRIPTIONAL REGULATORY PROTEIN DCTD"/>
    <property type="match status" value="1"/>
</dbReference>
<dbReference type="SMART" id="SM00382">
    <property type="entry name" value="AAA"/>
    <property type="match status" value="1"/>
</dbReference>
<dbReference type="GO" id="GO:0006355">
    <property type="term" value="P:regulation of DNA-templated transcription"/>
    <property type="evidence" value="ECO:0007669"/>
    <property type="project" value="InterPro"/>
</dbReference>
<dbReference type="GO" id="GO:0043565">
    <property type="term" value="F:sequence-specific DNA binding"/>
    <property type="evidence" value="ECO:0007669"/>
    <property type="project" value="InterPro"/>
</dbReference>
<dbReference type="Pfam" id="PF00158">
    <property type="entry name" value="Sigma54_activat"/>
    <property type="match status" value="1"/>
</dbReference>
<reference evidence="7 8" key="1">
    <citation type="journal article" date="2018" name="Appl. Environ. Microbiol.">
        <title>Antimicrobial susceptibility testing and tentative epidemiological cut-off values of five Bacillus species relevant for use as animal feed additives or for plant protection.</title>
        <authorList>
            <person name="Agerso Y."/>
            <person name="Stuer-Lauridsen B."/>
            <person name="Bjerre K."/>
            <person name="Jensen M.G."/>
            <person name="Johansen E."/>
            <person name="Bennedsen M."/>
            <person name="Brockmann E."/>
            <person name="Nielsen B."/>
        </authorList>
    </citation>
    <scope>NUCLEOTIDE SEQUENCE [LARGE SCALE GENOMIC DNA]</scope>
    <source>
        <strain evidence="7 8">CHCC20162</strain>
    </source>
</reference>
<dbReference type="InterPro" id="IPR000014">
    <property type="entry name" value="PAS"/>
</dbReference>
<dbReference type="InterPro" id="IPR035965">
    <property type="entry name" value="PAS-like_dom_sf"/>
</dbReference>